<accession>A0A1V6N5S0</accession>
<dbReference type="EMBL" id="MDYM01000033">
    <property type="protein sequence ID" value="OQD60005.1"/>
    <property type="molecule type" value="Genomic_DNA"/>
</dbReference>
<comment type="caution">
    <text evidence="2">The sequence shown here is derived from an EMBL/GenBank/DDBJ whole genome shotgun (WGS) entry which is preliminary data.</text>
</comment>
<gene>
    <name evidence="2" type="ORF">PENPOL_c033G05597</name>
</gene>
<evidence type="ECO:0000256" key="1">
    <source>
        <dbReference type="SAM" id="MobiDB-lite"/>
    </source>
</evidence>
<evidence type="ECO:0000313" key="2">
    <source>
        <dbReference type="EMBL" id="OQD60005.1"/>
    </source>
</evidence>
<feature type="region of interest" description="Disordered" evidence="1">
    <location>
        <begin position="275"/>
        <end position="313"/>
    </location>
</feature>
<organism evidence="2 3">
    <name type="scientific">Penicillium polonicum</name>
    <dbReference type="NCBI Taxonomy" id="60169"/>
    <lineage>
        <taxon>Eukaryota</taxon>
        <taxon>Fungi</taxon>
        <taxon>Dikarya</taxon>
        <taxon>Ascomycota</taxon>
        <taxon>Pezizomycotina</taxon>
        <taxon>Eurotiomycetes</taxon>
        <taxon>Eurotiomycetidae</taxon>
        <taxon>Eurotiales</taxon>
        <taxon>Aspergillaceae</taxon>
        <taxon>Penicillium</taxon>
    </lineage>
</organism>
<dbReference type="STRING" id="60169.A0A1V6N5S0"/>
<proteinExistence type="predicted"/>
<protein>
    <submittedName>
        <fullName evidence="2">Uncharacterized protein</fullName>
    </submittedName>
</protein>
<sequence>MFSIPPSSSSPYQPFVQGGHARQPDKLPSMFKSSTVPVVHENTIILGATHPTLSTASPKGDGWFISDFYAFNYLFKGLGMQQTQLTAVEPADLVEEYRSFPHGSPYEERKICPSQELLDSDELSPVTVAERLGLYQLSEMTMLIFLSLLREPANTSLTGSLWAALHWRMRFAGNDGEGLCGNEPHLRKVCLAVNTPSQVLPTLAVEVGRSERHDDLLTDMKKLLIGGDGVIKAVIIIKGTRQGNSTVGGILELYRNDRQGIPKHLLNFDSKGREHLRRPKHGTSGVSQSIGRSYGSGFANACGEPGQPSKPTP</sequence>
<dbReference type="AlphaFoldDB" id="A0A1V6N5S0"/>
<feature type="compositionally biased region" description="Low complexity" evidence="1">
    <location>
        <begin position="1"/>
        <end position="11"/>
    </location>
</feature>
<dbReference type="OrthoDB" id="3000060at2759"/>
<name>A0A1V6N5S0_PENPO</name>
<keyword evidence="3" id="KW-1185">Reference proteome</keyword>
<feature type="region of interest" description="Disordered" evidence="1">
    <location>
        <begin position="1"/>
        <end position="27"/>
    </location>
</feature>
<reference evidence="3" key="1">
    <citation type="journal article" date="2017" name="Nat. Microbiol.">
        <title>Global analysis of biosynthetic gene clusters reveals vast potential of secondary metabolite production in Penicillium species.</title>
        <authorList>
            <person name="Nielsen J.C."/>
            <person name="Grijseels S."/>
            <person name="Prigent S."/>
            <person name="Ji B."/>
            <person name="Dainat J."/>
            <person name="Nielsen K.F."/>
            <person name="Frisvad J.C."/>
            <person name="Workman M."/>
            <person name="Nielsen J."/>
        </authorList>
    </citation>
    <scope>NUCLEOTIDE SEQUENCE [LARGE SCALE GENOMIC DNA]</scope>
    <source>
        <strain evidence="3">IBT 4502</strain>
    </source>
</reference>
<dbReference type="Proteomes" id="UP000191408">
    <property type="component" value="Unassembled WGS sequence"/>
</dbReference>
<evidence type="ECO:0000313" key="3">
    <source>
        <dbReference type="Proteomes" id="UP000191408"/>
    </source>
</evidence>